<sequence>MFKRFLSFLLLIIFFTSCDYFSYSKGDNLQALDTIVDFTSVDFSPSFKVCDSLIDKSKKSDCFRSTMHQKIGEELKKYPLTIKDSINEVVFVDILIHYTGKISFQEITSTQNLKDQLPQLDSLLKQSAIKLSTIYPAIKRGIPVTTKYTLPIRIVLNE</sequence>
<proteinExistence type="predicted"/>
<gene>
    <name evidence="1" type="ORF">N5A56_010560</name>
</gene>
<evidence type="ECO:0000313" key="2">
    <source>
        <dbReference type="Proteomes" id="UP001151478"/>
    </source>
</evidence>
<dbReference type="RefSeq" id="WP_265725424.1">
    <property type="nucleotide sequence ID" value="NZ_JAOSLC020000003.1"/>
</dbReference>
<organism evidence="1 2">
    <name type="scientific">Polaribacter ponticola</name>
    <dbReference type="NCBI Taxonomy" id="2978475"/>
    <lineage>
        <taxon>Bacteria</taxon>
        <taxon>Pseudomonadati</taxon>
        <taxon>Bacteroidota</taxon>
        <taxon>Flavobacteriia</taxon>
        <taxon>Flavobacteriales</taxon>
        <taxon>Flavobacteriaceae</taxon>
    </lineage>
</organism>
<evidence type="ECO:0000313" key="1">
    <source>
        <dbReference type="EMBL" id="MDD7914829.1"/>
    </source>
</evidence>
<reference evidence="1" key="1">
    <citation type="submission" date="2023-02" db="EMBL/GenBank/DDBJ databases">
        <title>Polaribacter ponticola sp. nov., isolated from seawater.</title>
        <authorList>
            <person name="Baek J.H."/>
            <person name="Kim J.M."/>
            <person name="Choi D.G."/>
            <person name="Jeon C.O."/>
        </authorList>
    </citation>
    <scope>NUCLEOTIDE SEQUENCE</scope>
    <source>
        <strain evidence="1">MSW5</strain>
    </source>
</reference>
<name>A0ABT5S9P4_9FLAO</name>
<protein>
    <recommendedName>
        <fullName evidence="3">TonB C-terminal domain-containing protein</fullName>
    </recommendedName>
</protein>
<comment type="caution">
    <text evidence="1">The sequence shown here is derived from an EMBL/GenBank/DDBJ whole genome shotgun (WGS) entry which is preliminary data.</text>
</comment>
<dbReference type="PROSITE" id="PS51257">
    <property type="entry name" value="PROKAR_LIPOPROTEIN"/>
    <property type="match status" value="1"/>
</dbReference>
<evidence type="ECO:0008006" key="3">
    <source>
        <dbReference type="Google" id="ProtNLM"/>
    </source>
</evidence>
<dbReference type="Proteomes" id="UP001151478">
    <property type="component" value="Unassembled WGS sequence"/>
</dbReference>
<accession>A0ABT5S9P4</accession>
<dbReference type="EMBL" id="JAOSLC020000003">
    <property type="protein sequence ID" value="MDD7914829.1"/>
    <property type="molecule type" value="Genomic_DNA"/>
</dbReference>
<keyword evidence="2" id="KW-1185">Reference proteome</keyword>